<evidence type="ECO:0000256" key="8">
    <source>
        <dbReference type="ARBA" id="ARBA00023032"/>
    </source>
</evidence>
<dbReference type="Pfam" id="PF07264">
    <property type="entry name" value="EI24"/>
    <property type="match status" value="1"/>
</dbReference>
<protein>
    <recommendedName>
        <fullName evidence="11">Sulfate transporter CysZ</fullName>
    </recommendedName>
</protein>
<keyword evidence="3 11" id="KW-1003">Cell membrane</keyword>
<comment type="function">
    <text evidence="11">High affinity, high specificity proton-dependent sulfate transporter, which mediates sulfate uptake. Provides the sulfur source for the cysteine synthesis pathway.</text>
</comment>
<reference evidence="12 13" key="1">
    <citation type="submission" date="2022-03" db="EMBL/GenBank/DDBJ databases">
        <title>Ignatzschineria rhizosphaerae HR5S32.</title>
        <authorList>
            <person name="Sun J.Q."/>
            <person name="Feng J.Y."/>
        </authorList>
    </citation>
    <scope>NUCLEOTIDE SEQUENCE [LARGE SCALE GENOMIC DNA]</scope>
    <source>
        <strain evidence="12 13">HR5S32</strain>
    </source>
</reference>
<dbReference type="InterPro" id="IPR050480">
    <property type="entry name" value="CysZ-like"/>
</dbReference>
<dbReference type="PANTHER" id="PTHR37468:SF1">
    <property type="entry name" value="SULFATE TRANSPORTER CYSZ"/>
    <property type="match status" value="1"/>
</dbReference>
<sequence length="251" mass="28863">MTTPTARSPKNGSQYFFEGFSIMMRPGLKRFVFMPIVVNILILGSAFIWLFYQVDGWVNDLLSFLPSWLHWLSFVLWPLILASIILIFGYFFSTLANIIAAPFNGILAEKVEEELSGIPAKALPWSDFVKDVPRMINRELIRLGYYLPRVLLLLVISFIPVVNIISPLLWFLFGSWMMVIQYCDYAFDNHKISFTEMKNTLAKDRFSNMPFGALISIITMVPLANLLIMPAAVCGGTAMWVDRYRRQYPHQ</sequence>
<keyword evidence="6 11" id="KW-0812">Transmembrane</keyword>
<evidence type="ECO:0000256" key="4">
    <source>
        <dbReference type="ARBA" id="ARBA00022519"/>
    </source>
</evidence>
<dbReference type="HAMAP" id="MF_00468">
    <property type="entry name" value="CysZ"/>
    <property type="match status" value="1"/>
</dbReference>
<comment type="subcellular location">
    <subcellularLocation>
        <location evidence="11">Cell inner membrane</location>
        <topology evidence="11">Multi-pass membrane protein</topology>
    </subcellularLocation>
    <subcellularLocation>
        <location evidence="1">Membrane</location>
        <topology evidence="1">Multi-pass membrane protein</topology>
    </subcellularLocation>
</comment>
<comment type="similarity">
    <text evidence="11">Belongs to the CysZ family.</text>
</comment>
<evidence type="ECO:0000313" key="13">
    <source>
        <dbReference type="Proteomes" id="UP000829542"/>
    </source>
</evidence>
<keyword evidence="8 11" id="KW-0764">Sulfate transport</keyword>
<evidence type="ECO:0000256" key="7">
    <source>
        <dbReference type="ARBA" id="ARBA00022989"/>
    </source>
</evidence>
<proteinExistence type="inferred from homology"/>
<evidence type="ECO:0000256" key="10">
    <source>
        <dbReference type="ARBA" id="ARBA00023192"/>
    </source>
</evidence>
<evidence type="ECO:0000256" key="5">
    <source>
        <dbReference type="ARBA" id="ARBA00022605"/>
    </source>
</evidence>
<evidence type="ECO:0000256" key="9">
    <source>
        <dbReference type="ARBA" id="ARBA00023136"/>
    </source>
</evidence>
<evidence type="ECO:0000256" key="6">
    <source>
        <dbReference type="ARBA" id="ARBA00022692"/>
    </source>
</evidence>
<evidence type="ECO:0000256" key="2">
    <source>
        <dbReference type="ARBA" id="ARBA00022448"/>
    </source>
</evidence>
<dbReference type="Proteomes" id="UP000829542">
    <property type="component" value="Chromosome"/>
</dbReference>
<dbReference type="RefSeq" id="WP_242151649.1">
    <property type="nucleotide sequence ID" value="NZ_CP093379.1"/>
</dbReference>
<dbReference type="NCBIfam" id="NF003433">
    <property type="entry name" value="PRK04949.1"/>
    <property type="match status" value="1"/>
</dbReference>
<evidence type="ECO:0000256" key="11">
    <source>
        <dbReference type="HAMAP-Rule" id="MF_00468"/>
    </source>
</evidence>
<dbReference type="PANTHER" id="PTHR37468">
    <property type="entry name" value="SULFATE TRANSPORTER CYSZ"/>
    <property type="match status" value="1"/>
</dbReference>
<keyword evidence="2 11" id="KW-0813">Transport</keyword>
<keyword evidence="10 11" id="KW-0198">Cysteine biosynthesis</keyword>
<keyword evidence="4 11" id="KW-0997">Cell inner membrane</keyword>
<gene>
    <name evidence="11 12" type="primary">cysZ</name>
    <name evidence="12" type="ORF">MMG00_03810</name>
</gene>
<dbReference type="InterPro" id="IPR059112">
    <property type="entry name" value="CysZ/EI24"/>
</dbReference>
<keyword evidence="7 11" id="KW-1133">Transmembrane helix</keyword>
<accession>A0ABY3X274</accession>
<name>A0ABY3X274_9GAMM</name>
<keyword evidence="9 11" id="KW-0472">Membrane</keyword>
<dbReference type="InterPro" id="IPR022985">
    <property type="entry name" value="Sulfate_CysZ"/>
</dbReference>
<keyword evidence="13" id="KW-1185">Reference proteome</keyword>
<dbReference type="EMBL" id="CP093379">
    <property type="protein sequence ID" value="UNM96988.1"/>
    <property type="molecule type" value="Genomic_DNA"/>
</dbReference>
<evidence type="ECO:0000313" key="12">
    <source>
        <dbReference type="EMBL" id="UNM96988.1"/>
    </source>
</evidence>
<evidence type="ECO:0000256" key="1">
    <source>
        <dbReference type="ARBA" id="ARBA00004141"/>
    </source>
</evidence>
<keyword evidence="5 11" id="KW-0028">Amino-acid biosynthesis</keyword>
<organism evidence="12 13">
    <name type="scientific">Ignatzschineria rhizosphaerae</name>
    <dbReference type="NCBI Taxonomy" id="2923279"/>
    <lineage>
        <taxon>Bacteria</taxon>
        <taxon>Pseudomonadati</taxon>
        <taxon>Pseudomonadota</taxon>
        <taxon>Gammaproteobacteria</taxon>
        <taxon>Cardiobacteriales</taxon>
        <taxon>Ignatzschineriaceae</taxon>
        <taxon>Ignatzschineria</taxon>
    </lineage>
</organism>
<evidence type="ECO:0000256" key="3">
    <source>
        <dbReference type="ARBA" id="ARBA00022475"/>
    </source>
</evidence>